<dbReference type="InterPro" id="IPR032092">
    <property type="entry name" value="PilW"/>
</dbReference>
<dbReference type="AlphaFoldDB" id="A0ABD7DS36"/>
<dbReference type="Pfam" id="PF07963">
    <property type="entry name" value="N_methyl"/>
    <property type="match status" value="1"/>
</dbReference>
<reference evidence="2 3" key="1">
    <citation type="submission" date="2021-02" db="EMBL/GenBank/DDBJ databases">
        <title>Whole genome sequencing of Pseudomonas alcaliphila strain SM2.</title>
        <authorList>
            <person name="Alshamsi M.S."/>
            <person name="Sudalaimuthuasari N."/>
            <person name="Kundu B."/>
            <person name="AlMaskari R.S."/>
            <person name="Elmahi Y."/>
            <person name="Mundra S."/>
            <person name="Chandran S."/>
            <person name="Malik S."/>
            <person name="Hazzouri K.M."/>
            <person name="Amiri K.M.A."/>
        </authorList>
    </citation>
    <scope>NUCLEOTIDE SEQUENCE [LARGE SCALE GENOMIC DNA]</scope>
    <source>
        <strain evidence="2 3">SM2</strain>
    </source>
</reference>
<organism evidence="2 3">
    <name type="scientific">Ectopseudomonas toyotomiensis</name>
    <dbReference type="NCBI Taxonomy" id="554344"/>
    <lineage>
        <taxon>Bacteria</taxon>
        <taxon>Pseudomonadati</taxon>
        <taxon>Pseudomonadota</taxon>
        <taxon>Gammaproteobacteria</taxon>
        <taxon>Pseudomonadales</taxon>
        <taxon>Pseudomonadaceae</taxon>
        <taxon>Ectopseudomonas</taxon>
    </lineage>
</organism>
<gene>
    <name evidence="2" type="ORF">JWV26_15800</name>
</gene>
<dbReference type="Proteomes" id="UP000663658">
    <property type="component" value="Chromosome"/>
</dbReference>
<keyword evidence="1" id="KW-1133">Transmembrane helix</keyword>
<name>A0ABD7DS36_9GAMM</name>
<dbReference type="Pfam" id="PF16074">
    <property type="entry name" value="PilW"/>
    <property type="match status" value="1"/>
</dbReference>
<evidence type="ECO:0000313" key="2">
    <source>
        <dbReference type="EMBL" id="QSL91226.1"/>
    </source>
</evidence>
<keyword evidence="1" id="KW-0812">Transmembrane</keyword>
<keyword evidence="1" id="KW-0472">Membrane</keyword>
<dbReference type="RefSeq" id="WP_206417289.1">
    <property type="nucleotide sequence ID" value="NZ_CP070505.1"/>
</dbReference>
<evidence type="ECO:0000313" key="3">
    <source>
        <dbReference type="Proteomes" id="UP000663658"/>
    </source>
</evidence>
<dbReference type="EMBL" id="CP070505">
    <property type="protein sequence ID" value="QSL91226.1"/>
    <property type="molecule type" value="Genomic_DNA"/>
</dbReference>
<feature type="transmembrane region" description="Helical" evidence="1">
    <location>
        <begin position="12"/>
        <end position="31"/>
    </location>
</feature>
<proteinExistence type="predicted"/>
<dbReference type="InterPro" id="IPR012902">
    <property type="entry name" value="N_methyl_site"/>
</dbReference>
<accession>A0ABD7DS36</accession>
<dbReference type="NCBIfam" id="TIGR02532">
    <property type="entry name" value="IV_pilin_GFxxxE"/>
    <property type="match status" value="1"/>
</dbReference>
<dbReference type="KEGG" id="pty:JWV26_15800"/>
<evidence type="ECO:0000256" key="1">
    <source>
        <dbReference type="SAM" id="Phobius"/>
    </source>
</evidence>
<protein>
    <submittedName>
        <fullName evidence="2">PilW family protein</fullName>
    </submittedName>
</protein>
<sequence>MHKQHGLSIIEMMVALLISSFLILGITQVYLDNRENTLFQQSQGQNIESARFSILLLEETLTKTGYRRRPDETMEAAFPSANVGNCGAMAAGEVVTRIDATSFCIRYQPAFPGARTCSGDLIANIPNDPYVDTDPVVEIFQLTDGELRCNGQAIATGITALNFDYGVNYNDDKRISEYTSEPAENARVRAVQFAIMAASPTEVGKSAGSPVYEFWFGNAPNDKRLYTMLSSSTSMRNLMP</sequence>